<feature type="transmembrane region" description="Helical" evidence="2">
    <location>
        <begin position="237"/>
        <end position="257"/>
    </location>
</feature>
<evidence type="ECO:0000256" key="2">
    <source>
        <dbReference type="SAM" id="Phobius"/>
    </source>
</evidence>
<dbReference type="Proteomes" id="UP000738349">
    <property type="component" value="Unassembled WGS sequence"/>
</dbReference>
<feature type="transmembrane region" description="Helical" evidence="2">
    <location>
        <begin position="128"/>
        <end position="147"/>
    </location>
</feature>
<feature type="compositionally biased region" description="Basic and acidic residues" evidence="1">
    <location>
        <begin position="736"/>
        <end position="748"/>
    </location>
</feature>
<reference evidence="3" key="1">
    <citation type="journal article" date="2021" name="Nat. Commun.">
        <title>Genetic determinants of endophytism in the Arabidopsis root mycobiome.</title>
        <authorList>
            <person name="Mesny F."/>
            <person name="Miyauchi S."/>
            <person name="Thiergart T."/>
            <person name="Pickel B."/>
            <person name="Atanasova L."/>
            <person name="Karlsson M."/>
            <person name="Huettel B."/>
            <person name="Barry K.W."/>
            <person name="Haridas S."/>
            <person name="Chen C."/>
            <person name="Bauer D."/>
            <person name="Andreopoulos W."/>
            <person name="Pangilinan J."/>
            <person name="LaButti K."/>
            <person name="Riley R."/>
            <person name="Lipzen A."/>
            <person name="Clum A."/>
            <person name="Drula E."/>
            <person name="Henrissat B."/>
            <person name="Kohler A."/>
            <person name="Grigoriev I.V."/>
            <person name="Martin F.M."/>
            <person name="Hacquard S."/>
        </authorList>
    </citation>
    <scope>NUCLEOTIDE SEQUENCE</scope>
    <source>
        <strain evidence="3">MPI-CAGE-AT-0147</strain>
    </source>
</reference>
<dbReference type="OrthoDB" id="5342924at2759"/>
<comment type="caution">
    <text evidence="3">The sequence shown here is derived from an EMBL/GenBank/DDBJ whole genome shotgun (WGS) entry which is preliminary data.</text>
</comment>
<name>A0A9P9EWG8_9HYPO</name>
<keyword evidence="2" id="KW-1133">Transmembrane helix</keyword>
<evidence type="ECO:0000256" key="1">
    <source>
        <dbReference type="SAM" id="MobiDB-lite"/>
    </source>
</evidence>
<proteinExistence type="predicted"/>
<dbReference type="EMBL" id="JAGMUV010000008">
    <property type="protein sequence ID" value="KAH7146421.1"/>
    <property type="molecule type" value="Genomic_DNA"/>
</dbReference>
<feature type="region of interest" description="Disordered" evidence="1">
    <location>
        <begin position="736"/>
        <end position="766"/>
    </location>
</feature>
<organism evidence="3 4">
    <name type="scientific">Dactylonectria macrodidyma</name>
    <dbReference type="NCBI Taxonomy" id="307937"/>
    <lineage>
        <taxon>Eukaryota</taxon>
        <taxon>Fungi</taxon>
        <taxon>Dikarya</taxon>
        <taxon>Ascomycota</taxon>
        <taxon>Pezizomycotina</taxon>
        <taxon>Sordariomycetes</taxon>
        <taxon>Hypocreomycetidae</taxon>
        <taxon>Hypocreales</taxon>
        <taxon>Nectriaceae</taxon>
        <taxon>Dactylonectria</taxon>
    </lineage>
</organism>
<evidence type="ECO:0000313" key="3">
    <source>
        <dbReference type="EMBL" id="KAH7146421.1"/>
    </source>
</evidence>
<gene>
    <name evidence="3" type="ORF">EDB81DRAFT_934367</name>
</gene>
<keyword evidence="2" id="KW-0472">Membrane</keyword>
<accession>A0A9P9EWG8</accession>
<feature type="transmembrane region" description="Helical" evidence="2">
    <location>
        <begin position="197"/>
        <end position="217"/>
    </location>
</feature>
<dbReference type="AlphaFoldDB" id="A0A9P9EWG8"/>
<keyword evidence="2" id="KW-0812">Transmembrane</keyword>
<evidence type="ECO:0000313" key="4">
    <source>
        <dbReference type="Proteomes" id="UP000738349"/>
    </source>
</evidence>
<keyword evidence="4" id="KW-1185">Reference proteome</keyword>
<protein>
    <submittedName>
        <fullName evidence="3">Uncharacterized protein</fullName>
    </submittedName>
</protein>
<sequence>MSHRNGEMELKGVNPSTYAYSEVNLGPTRTSGHKYTGDEPLWIPENHQARSHHPDTRSPEIHGISYSQLPYQDSSEKVYQEQAKLQVDPEPYGFKRRLQGWLGIRAWKGDEHSKTVCSNSRSAAMQHFALFHFPSIAVTLFLFGLYISHFRWTPPHPTGDELSALQFAAKAHETMILVSLADILLHRVLYGVPVEDGIPLGFLSSVFSLGAPIQYLISWEFWPALLNPTANRAFHQVTGAMIGFILPLSLAASPFSATAMIPRQAWWNFDGKLMDGFPPYTAPVYYISGDPAKLQLDSDDVFMGESIFCNTDVNITCQKPTHETIVQNFLPVFWYSFSPFLLRQENMTYSATAIARKDRPMSLSIKSQEGPVVLATCPMSFVADAYAQKFQETSSGTKKWKQPLIAGHCNRTWAHNTTATFEFNGGFLDDTLFSLGLENEPALENMTKGTEPGIRAAVILDIKNKTISDSISTAIMFGNRVASEGADLEGFETNDTTVLGLGLCLVSARWVEAENWILREDSVAIMSDLVFPNTEYLDYLRDTATEQEVIKMTSGWLKAVSRIVASNENMEYISVNQAASQLCSSSVNGFAYTCLAMALGAHLTDALAQPLRLRSYEQNNASDPYPSANDTIIKTTHWKFTYTYELADSFAIPLALSVLLLHVCIAVVHMATILLSPNPWHGSSWGSFGQMLVLALRSRVDGLDNAGGGVSSSQTWEKTTTVRDVGQGQLQMMVQKRERDDVIQDRTGESVGDPQPRRVQTGMRYS</sequence>